<dbReference type="CDD" id="cd12148">
    <property type="entry name" value="fungal_TF_MHR"/>
    <property type="match status" value="1"/>
</dbReference>
<dbReference type="RefSeq" id="XP_043175706.1">
    <property type="nucleotide sequence ID" value="XM_043319771.1"/>
</dbReference>
<protein>
    <recommendedName>
        <fullName evidence="3">Zn(2)-C6 fungal-type domain-containing protein</fullName>
    </recommendedName>
</protein>
<keyword evidence="5" id="KW-1185">Reference proteome</keyword>
<dbReference type="PANTHER" id="PTHR47785">
    <property type="entry name" value="ZN(II)2CYS6 TRANSCRIPTION FACTOR (EUROFUNG)-RELATED-RELATED"/>
    <property type="match status" value="1"/>
</dbReference>
<name>A0A8J2N8D4_9PLEO</name>
<feature type="compositionally biased region" description="Basic and acidic residues" evidence="2">
    <location>
        <begin position="260"/>
        <end position="275"/>
    </location>
</feature>
<comment type="caution">
    <text evidence="4">The sequence shown here is derived from an EMBL/GenBank/DDBJ whole genome shotgun (WGS) entry which is preliminary data.</text>
</comment>
<evidence type="ECO:0000313" key="5">
    <source>
        <dbReference type="Proteomes" id="UP000676310"/>
    </source>
</evidence>
<dbReference type="AlphaFoldDB" id="A0A8J2N8D4"/>
<dbReference type="GeneID" id="67012474"/>
<dbReference type="PROSITE" id="PS50048">
    <property type="entry name" value="ZN2_CY6_FUNGAL_2"/>
    <property type="match status" value="1"/>
</dbReference>
<dbReference type="Pfam" id="PF00172">
    <property type="entry name" value="Zn_clus"/>
    <property type="match status" value="1"/>
</dbReference>
<accession>A0A8J2N8D4</accession>
<dbReference type="InterPro" id="IPR001138">
    <property type="entry name" value="Zn2Cys6_DnaBD"/>
</dbReference>
<dbReference type="Proteomes" id="UP000676310">
    <property type="component" value="Unassembled WGS sequence"/>
</dbReference>
<dbReference type="InterPro" id="IPR053181">
    <property type="entry name" value="EcdB-like_regulator"/>
</dbReference>
<proteinExistence type="predicted"/>
<dbReference type="PANTHER" id="PTHR47785:SF4">
    <property type="entry name" value="ZN(II)2CYS6 TRANSCRIPTION FACTOR (EUROFUNG)"/>
    <property type="match status" value="1"/>
</dbReference>
<dbReference type="GO" id="GO:0000981">
    <property type="term" value="F:DNA-binding transcription factor activity, RNA polymerase II-specific"/>
    <property type="evidence" value="ECO:0007669"/>
    <property type="project" value="InterPro"/>
</dbReference>
<dbReference type="GO" id="GO:0008270">
    <property type="term" value="F:zinc ion binding"/>
    <property type="evidence" value="ECO:0007669"/>
    <property type="project" value="InterPro"/>
</dbReference>
<organism evidence="4 5">
    <name type="scientific">Alternaria atra</name>
    <dbReference type="NCBI Taxonomy" id="119953"/>
    <lineage>
        <taxon>Eukaryota</taxon>
        <taxon>Fungi</taxon>
        <taxon>Dikarya</taxon>
        <taxon>Ascomycota</taxon>
        <taxon>Pezizomycotina</taxon>
        <taxon>Dothideomycetes</taxon>
        <taxon>Pleosporomycetidae</taxon>
        <taxon>Pleosporales</taxon>
        <taxon>Pleosporineae</taxon>
        <taxon>Pleosporaceae</taxon>
        <taxon>Alternaria</taxon>
        <taxon>Alternaria sect. Ulocladioides</taxon>
    </lineage>
</organism>
<feature type="compositionally biased region" description="Polar residues" evidence="2">
    <location>
        <begin position="236"/>
        <end position="245"/>
    </location>
</feature>
<feature type="compositionally biased region" description="Polar residues" evidence="2">
    <location>
        <begin position="828"/>
        <end position="839"/>
    </location>
</feature>
<feature type="region of interest" description="Disordered" evidence="2">
    <location>
        <begin position="820"/>
        <end position="839"/>
    </location>
</feature>
<keyword evidence="1" id="KW-0539">Nucleus</keyword>
<evidence type="ECO:0000256" key="2">
    <source>
        <dbReference type="SAM" id="MobiDB-lite"/>
    </source>
</evidence>
<feature type="domain" description="Zn(2)-C6 fungal-type" evidence="3">
    <location>
        <begin position="96"/>
        <end position="125"/>
    </location>
</feature>
<dbReference type="EMBL" id="CAJRGZ010000038">
    <property type="protein sequence ID" value="CAG5190083.1"/>
    <property type="molecule type" value="Genomic_DNA"/>
</dbReference>
<feature type="region of interest" description="Disordered" evidence="2">
    <location>
        <begin position="455"/>
        <end position="487"/>
    </location>
</feature>
<feature type="region of interest" description="Disordered" evidence="2">
    <location>
        <begin position="166"/>
        <end position="284"/>
    </location>
</feature>
<reference evidence="4" key="1">
    <citation type="submission" date="2021-05" db="EMBL/GenBank/DDBJ databases">
        <authorList>
            <person name="Stam R."/>
        </authorList>
    </citation>
    <scope>NUCLEOTIDE SEQUENCE</scope>
    <source>
        <strain evidence="4">CS162</strain>
    </source>
</reference>
<evidence type="ECO:0000259" key="3">
    <source>
        <dbReference type="PROSITE" id="PS50048"/>
    </source>
</evidence>
<evidence type="ECO:0000313" key="4">
    <source>
        <dbReference type="EMBL" id="CAG5190083.1"/>
    </source>
</evidence>
<feature type="region of interest" description="Disordered" evidence="2">
    <location>
        <begin position="1"/>
        <end position="63"/>
    </location>
</feature>
<dbReference type="Gene3D" id="4.10.240.10">
    <property type="entry name" value="Zn(2)-C6 fungal-type DNA-binding domain"/>
    <property type="match status" value="1"/>
</dbReference>
<feature type="compositionally biased region" description="Polar residues" evidence="2">
    <location>
        <begin position="1"/>
        <end position="12"/>
    </location>
</feature>
<gene>
    <name evidence="4" type="ORF">ALTATR162_LOCUS12125</name>
</gene>
<evidence type="ECO:0000256" key="1">
    <source>
        <dbReference type="ARBA" id="ARBA00023242"/>
    </source>
</evidence>
<sequence>MNTTIKPEQPTATEHGGHHHHQTINHEHRPNGSILNGYNHAISTEAHPNGPLYYSQPPPPAQRHAPPVTFYLQTLYMNDYGTAQRTKRRQVRATQACIRCRSRKQKCDETLPCQCCRENNFECQYKDVPPPKQDRSKMQLQESVNSISEVLSQLVDQFNGWKSSVESRLPQSRNHEMSNHASPEASFSAPPREHGTYGWPTPIQGRGHMGRVNHNPKMESPIAPHSNMMSPLGAQASASIKQESQFAPPPQQSATPAKSVRTDRSHATETSHKEQTGLQGDHTTPAHKLLDEWQQMSMFYQGIPYLRRLIDNGREVSDYPMQLEQDRGLLRVWGVGEGQDLTYVAQGLGSPESSNDSEAPSPAPGKEGLWGYPFSGAENGTRTPGSIPREYFPHQQLLQRQENGLGADGRPDFRCHVMFDLLRSYMETMHIFHPFMNENKLRRMFEDFSDRYSPDAKPLDAHSPAPAHGVKRKRSASNLDGPPSGRTDIVRSLRNAIVLLVLALGKVCSHTEPLPAPQNDRHPYVHSEWGYIRNSPHPNGSFSSISSENPDEIRTRNIDLLPGMAYYAYATDILGNQQGGNTVEHAQAMLLAALFLSQYARVLESWSWINNACRIALVLIKADYTKLLRVNSDRRHTWSSRERYRLNLVMCVYWTALQLESDILAEMSTLPPSGISAHQSEIMYPEGVNENWSQDLDSNFVQRDIEVRAGPRKDLMMKLYSTQTFLRVVLNVAHNALYGPSGRMSFDPTSFKEVAHHALAHKEILEGWRKLLTPELAWSDDEYPSTDLNIARVRAKYYGGLYMMLRPYLKLASHTLEFPPPPPGTTGATHHNSSSPYGNAVSNRNVQMVDLSEDQHKIIKICCQCINAAIRSTIAFDRVGEETGSQYQYFQPTRKKRLILTNIFGTLHAQFGNMLVLASVYKSKLYPLLPSDTWLTKANLAALFKRTIAVISDVAQNSPILRMDLEILKNVQRQQGLE</sequence>
<dbReference type="SUPFAM" id="SSF57701">
    <property type="entry name" value="Zn2/Cys6 DNA-binding domain"/>
    <property type="match status" value="1"/>
</dbReference>
<dbReference type="CDD" id="cd00067">
    <property type="entry name" value="GAL4"/>
    <property type="match status" value="1"/>
</dbReference>
<dbReference type="SMART" id="SM00066">
    <property type="entry name" value="GAL4"/>
    <property type="match status" value="1"/>
</dbReference>
<dbReference type="PROSITE" id="PS00463">
    <property type="entry name" value="ZN2_CY6_FUNGAL_1"/>
    <property type="match status" value="1"/>
</dbReference>
<dbReference type="OrthoDB" id="5244761at2759"/>
<dbReference type="InterPro" id="IPR036864">
    <property type="entry name" value="Zn2-C6_fun-type_DNA-bd_sf"/>
</dbReference>
<feature type="region of interest" description="Disordered" evidence="2">
    <location>
        <begin position="345"/>
        <end position="385"/>
    </location>
</feature>